<evidence type="ECO:0000256" key="1">
    <source>
        <dbReference type="ARBA" id="ARBA00022490"/>
    </source>
</evidence>
<accession>A0ABM9NH57</accession>
<dbReference type="Pfam" id="PF02576">
    <property type="entry name" value="RimP_N"/>
    <property type="match status" value="1"/>
</dbReference>
<dbReference type="Gene3D" id="2.30.30.180">
    <property type="entry name" value="Ribosome maturation factor RimP, C-terminal domain"/>
    <property type="match status" value="1"/>
</dbReference>
<evidence type="ECO:0000256" key="2">
    <source>
        <dbReference type="ARBA" id="ARBA00022517"/>
    </source>
</evidence>
<keyword evidence="1 3" id="KW-0963">Cytoplasm</keyword>
<evidence type="ECO:0000259" key="5">
    <source>
        <dbReference type="Pfam" id="PF17384"/>
    </source>
</evidence>
<comment type="subcellular location">
    <subcellularLocation>
        <location evidence="3">Cytoplasm</location>
    </subcellularLocation>
</comment>
<keyword evidence="7" id="KW-1185">Reference proteome</keyword>
<dbReference type="CDD" id="cd01734">
    <property type="entry name" value="YlxS_C"/>
    <property type="match status" value="1"/>
</dbReference>
<dbReference type="PANTHER" id="PTHR33867">
    <property type="entry name" value="RIBOSOME MATURATION FACTOR RIMP"/>
    <property type="match status" value="1"/>
</dbReference>
<organism evidence="6 7">
    <name type="scientific">Candidatus Methylocalor cossyra</name>
    <dbReference type="NCBI Taxonomy" id="3108543"/>
    <lineage>
        <taxon>Bacteria</taxon>
        <taxon>Pseudomonadati</taxon>
        <taxon>Pseudomonadota</taxon>
        <taxon>Gammaproteobacteria</taxon>
        <taxon>Methylococcales</taxon>
        <taxon>Methylococcaceae</taxon>
        <taxon>Candidatus Methylocalor</taxon>
    </lineage>
</organism>
<proteinExistence type="inferred from homology"/>
<comment type="function">
    <text evidence="3">Required for maturation of 30S ribosomal subunits.</text>
</comment>
<keyword evidence="2 3" id="KW-0690">Ribosome biogenesis</keyword>
<dbReference type="InterPro" id="IPR003728">
    <property type="entry name" value="Ribosome_maturation_RimP"/>
</dbReference>
<dbReference type="Gene3D" id="3.30.300.70">
    <property type="entry name" value="RimP-like superfamily, N-terminal"/>
    <property type="match status" value="1"/>
</dbReference>
<dbReference type="Pfam" id="PF17384">
    <property type="entry name" value="DUF150_C"/>
    <property type="match status" value="1"/>
</dbReference>
<dbReference type="InterPro" id="IPR035956">
    <property type="entry name" value="RimP_N_sf"/>
</dbReference>
<dbReference type="InterPro" id="IPR036847">
    <property type="entry name" value="RimP_C_sf"/>
</dbReference>
<protein>
    <recommendedName>
        <fullName evidence="3">Ribosome maturation factor RimP</fullName>
    </recommendedName>
</protein>
<dbReference type="SUPFAM" id="SSF75420">
    <property type="entry name" value="YhbC-like, N-terminal domain"/>
    <property type="match status" value="1"/>
</dbReference>
<dbReference type="SUPFAM" id="SSF74942">
    <property type="entry name" value="YhbC-like, C-terminal domain"/>
    <property type="match status" value="1"/>
</dbReference>
<dbReference type="RefSeq" id="WP_348759466.1">
    <property type="nucleotide sequence ID" value="NZ_OZ026884.1"/>
</dbReference>
<dbReference type="PANTHER" id="PTHR33867:SF1">
    <property type="entry name" value="RIBOSOME MATURATION FACTOR RIMP"/>
    <property type="match status" value="1"/>
</dbReference>
<feature type="domain" description="Ribosome maturation factor RimP N-terminal" evidence="4">
    <location>
        <begin position="11"/>
        <end position="80"/>
    </location>
</feature>
<comment type="similarity">
    <text evidence="3">Belongs to the RimP family.</text>
</comment>
<evidence type="ECO:0000313" key="6">
    <source>
        <dbReference type="EMBL" id="CAL1239944.1"/>
    </source>
</evidence>
<dbReference type="EMBL" id="OZ026884">
    <property type="protein sequence ID" value="CAL1239944.1"/>
    <property type="molecule type" value="Genomic_DNA"/>
</dbReference>
<evidence type="ECO:0000259" key="4">
    <source>
        <dbReference type="Pfam" id="PF02576"/>
    </source>
</evidence>
<feature type="domain" description="Ribosome maturation factor RimP C-terminal" evidence="5">
    <location>
        <begin position="86"/>
        <end position="148"/>
    </location>
</feature>
<dbReference type="HAMAP" id="MF_01077">
    <property type="entry name" value="RimP"/>
    <property type="match status" value="1"/>
</dbReference>
<evidence type="ECO:0000313" key="7">
    <source>
        <dbReference type="Proteomes" id="UP001497493"/>
    </source>
</evidence>
<name>A0ABM9NH57_9GAMM</name>
<reference evidence="6 7" key="1">
    <citation type="submission" date="2024-04" db="EMBL/GenBank/DDBJ databases">
        <authorList>
            <person name="Cremers G."/>
        </authorList>
    </citation>
    <scope>NUCLEOTIDE SEQUENCE [LARGE SCALE GENOMIC DNA]</scope>
    <source>
        <strain evidence="6">MeCH1-AG</strain>
    </source>
</reference>
<dbReference type="InterPro" id="IPR028998">
    <property type="entry name" value="RimP_C"/>
</dbReference>
<evidence type="ECO:0000256" key="3">
    <source>
        <dbReference type="HAMAP-Rule" id="MF_01077"/>
    </source>
</evidence>
<gene>
    <name evidence="3 6" type="primary">rimP</name>
    <name evidence="6" type="ORF">MECH1_V1_1168</name>
</gene>
<dbReference type="InterPro" id="IPR028989">
    <property type="entry name" value="RimP_N"/>
</dbReference>
<dbReference type="Proteomes" id="UP001497493">
    <property type="component" value="Chromosome"/>
</dbReference>
<sequence>MRAQERLLEVIEPVVTGMGYELVGVEFDGRQRVLRVYIDRPTGITLDDCSRVSYQLSGALDVENPIPGRYQLEISSPGLDRPLLALSHYRRFAGELANFKFTRPIAGQRRLKARLMGVEGDCVLAQSGDTVLKIPYEAIEKARLAPDFANLSRKESRHGE</sequence>